<evidence type="ECO:0000256" key="1">
    <source>
        <dbReference type="ARBA" id="ARBA00007734"/>
    </source>
</evidence>
<evidence type="ECO:0000259" key="5">
    <source>
        <dbReference type="Pfam" id="PF01464"/>
    </source>
</evidence>
<dbReference type="SUPFAM" id="SSF48435">
    <property type="entry name" value="Bacterial muramidases"/>
    <property type="match status" value="1"/>
</dbReference>
<feature type="chain" id="PRO_5004785145" description="Transglycosylase SLT domain-containing protein" evidence="4">
    <location>
        <begin position="23"/>
        <end position="595"/>
    </location>
</feature>
<evidence type="ECO:0000256" key="3">
    <source>
        <dbReference type="ARBA" id="ARBA00022729"/>
    </source>
</evidence>
<dbReference type="STRING" id="1123269.NX02_11140"/>
<evidence type="ECO:0000256" key="4">
    <source>
        <dbReference type="SAM" id="SignalP"/>
    </source>
</evidence>
<feature type="domain" description="Transglycosylase SLT" evidence="5">
    <location>
        <begin position="418"/>
        <end position="520"/>
    </location>
</feature>
<dbReference type="CDD" id="cd13401">
    <property type="entry name" value="Slt70-like"/>
    <property type="match status" value="1"/>
</dbReference>
<dbReference type="KEGG" id="ssan:NX02_11140"/>
<dbReference type="Gene3D" id="1.10.530.10">
    <property type="match status" value="1"/>
</dbReference>
<sequence length="595" mass="64129">MKLTVSFLALAATVSLAPLAGAETVPATVLAAASANAAAARPARLPAQLTPQQRDQYRAIFAAIRAGRWSDAAAQLDGMPRGPLSDYARAEIITAKGSPKAELTQIEGLLASSPELPQAPQLARLARSRGGVEVAAIPEPQKLSWLGSAPIRRRAASMSRSDIVAAQLEARILPLIKEDRPAEAEALVEDKAGQLTPDALTEWRQRVSWSYFLTGEDGSARRLAALAQAGTGDWAVQADWVAGLAAWRQQDCRSASTAFDSVGRRANDAELRAAGYYWSARADMVCKTPEKVQPKLRAAARAEETFYGLLALQAMGLKRAVDRSGELTATDWDRLRGNSNIRVAAALAEIGELSAADETLRYHARICDSTDHAALLHLAKRLNLPTTQLWLAQNGPVGAHPGASARYPAPDWTPVGGWRVDKSLVFAHALQESRFRTDVVSPAGAYGLMQIMPAAAIDISKRRGESWSREKLTDPATNIEYGQSHIEALRDFSGTQGLLPKVIAAYNAGPAPVRDWNARGRDMGDPLLYIESIPYWETRGYVAIILRNYWMYQSQAGQPSASLKAMAQGMWPRFPGLPGATAVRLDSVSGVASAE</sequence>
<dbReference type="AlphaFoldDB" id="W0AE31"/>
<comment type="similarity">
    <text evidence="2">Belongs to the virb1 family.</text>
</comment>
<dbReference type="SUPFAM" id="SSF53955">
    <property type="entry name" value="Lysozyme-like"/>
    <property type="match status" value="1"/>
</dbReference>
<evidence type="ECO:0000256" key="2">
    <source>
        <dbReference type="ARBA" id="ARBA00009387"/>
    </source>
</evidence>
<dbReference type="Pfam" id="PF01464">
    <property type="entry name" value="SLT"/>
    <property type="match status" value="1"/>
</dbReference>
<dbReference type="InterPro" id="IPR008939">
    <property type="entry name" value="Lytic_TGlycosylase_superhlx_U"/>
</dbReference>
<dbReference type="GO" id="GO:0004553">
    <property type="term" value="F:hydrolase activity, hydrolyzing O-glycosyl compounds"/>
    <property type="evidence" value="ECO:0007669"/>
    <property type="project" value="InterPro"/>
</dbReference>
<evidence type="ECO:0000313" key="6">
    <source>
        <dbReference type="EMBL" id="AHE53940.1"/>
    </source>
</evidence>
<evidence type="ECO:0000313" key="7">
    <source>
        <dbReference type="Proteomes" id="UP000018851"/>
    </source>
</evidence>
<dbReference type="EMBL" id="CP006644">
    <property type="protein sequence ID" value="AHE53940.1"/>
    <property type="molecule type" value="Genomic_DNA"/>
</dbReference>
<accession>W0AE31</accession>
<dbReference type="RefSeq" id="WP_025292166.1">
    <property type="nucleotide sequence ID" value="NZ_CP006644.1"/>
</dbReference>
<protein>
    <recommendedName>
        <fullName evidence="5">Transglycosylase SLT domain-containing protein</fullName>
    </recommendedName>
</protein>
<proteinExistence type="inferred from homology"/>
<reference evidence="6 7" key="1">
    <citation type="submission" date="2013-07" db="EMBL/GenBank/DDBJ databases">
        <title>Completed genome of Sphingomonas sanxanigenens NX02.</title>
        <authorList>
            <person name="Ma T."/>
            <person name="Huang H."/>
            <person name="Wu M."/>
            <person name="Li X."/>
            <person name="Li G."/>
        </authorList>
    </citation>
    <scope>NUCLEOTIDE SEQUENCE [LARGE SCALE GENOMIC DNA]</scope>
    <source>
        <strain evidence="6 7">NX02</strain>
    </source>
</reference>
<dbReference type="Gene3D" id="1.25.20.10">
    <property type="entry name" value="Bacterial muramidases"/>
    <property type="match status" value="2"/>
</dbReference>
<feature type="signal peptide" evidence="4">
    <location>
        <begin position="1"/>
        <end position="22"/>
    </location>
</feature>
<gene>
    <name evidence="6" type="ORF">NX02_11140</name>
</gene>
<dbReference type="GO" id="GO:0042597">
    <property type="term" value="C:periplasmic space"/>
    <property type="evidence" value="ECO:0007669"/>
    <property type="project" value="InterPro"/>
</dbReference>
<comment type="similarity">
    <text evidence="1">Belongs to the transglycosylase Slt family.</text>
</comment>
<keyword evidence="3 4" id="KW-0732">Signal</keyword>
<keyword evidence="7" id="KW-1185">Reference proteome</keyword>
<dbReference type="HOGENOM" id="CLU_020668_0_0_5"/>
<organism evidence="6 7">
    <name type="scientific">Sphingomonas sanxanigenens DSM 19645 = NX02</name>
    <dbReference type="NCBI Taxonomy" id="1123269"/>
    <lineage>
        <taxon>Bacteria</taxon>
        <taxon>Pseudomonadati</taxon>
        <taxon>Pseudomonadota</taxon>
        <taxon>Alphaproteobacteria</taxon>
        <taxon>Sphingomonadales</taxon>
        <taxon>Sphingomonadaceae</taxon>
        <taxon>Sphingomonas</taxon>
    </lineage>
</organism>
<dbReference type="PANTHER" id="PTHR37423:SF5">
    <property type="entry name" value="SOLUBLE LYTIC MUREIN TRANSGLYCOSYLASE"/>
    <property type="match status" value="1"/>
</dbReference>
<name>W0AE31_9SPHN</name>
<dbReference type="Proteomes" id="UP000018851">
    <property type="component" value="Chromosome"/>
</dbReference>
<dbReference type="InterPro" id="IPR023346">
    <property type="entry name" value="Lysozyme-like_dom_sf"/>
</dbReference>
<dbReference type="eggNOG" id="COG0741">
    <property type="taxonomic scope" value="Bacteria"/>
</dbReference>
<dbReference type="InterPro" id="IPR008258">
    <property type="entry name" value="Transglycosylase_SLT_dom_1"/>
</dbReference>
<dbReference type="PANTHER" id="PTHR37423">
    <property type="entry name" value="SOLUBLE LYTIC MUREIN TRANSGLYCOSYLASE-RELATED"/>
    <property type="match status" value="1"/>
</dbReference>
<dbReference type="PATRIC" id="fig|1123269.5.peg.2165"/>